<name>A0ABR7Z2W8_9PSED</name>
<accession>A0ABR7Z2W8</accession>
<keyword evidence="1" id="KW-0969">Cilium</keyword>
<evidence type="ECO:0000313" key="1">
    <source>
        <dbReference type="EMBL" id="MBD1599762.1"/>
    </source>
</evidence>
<dbReference type="InterPro" id="IPR049757">
    <property type="entry name" value="T3SS_HrpP-like_C"/>
</dbReference>
<dbReference type="Proteomes" id="UP000805841">
    <property type="component" value="Unassembled WGS sequence"/>
</dbReference>
<reference evidence="1 2" key="1">
    <citation type="journal article" date="2020" name="Insects">
        <title>Bacteria Belonging to Pseudomonas typographi sp. nov. from the Bark Beetle Ips typographus Have Genomic Potential to Aid in the Host Ecology.</title>
        <authorList>
            <person name="Peral-Aranega E."/>
            <person name="Saati-Santamaria Z."/>
            <person name="Kolarik M."/>
            <person name="Rivas R."/>
            <person name="Garcia-Fraile P."/>
        </authorList>
    </citation>
    <scope>NUCLEOTIDE SEQUENCE [LARGE SCALE GENOMIC DNA]</scope>
    <source>
        <strain evidence="1 2">CA3A</strain>
    </source>
</reference>
<keyword evidence="1" id="KW-0282">Flagellum</keyword>
<sequence>MGADGQLFSQLIQPVGEGPEHQGLGGGGAIALPVQHDDMPTELIDELAQRLAKDPLATLDVTLLMPTLGKVQVRASPRQGHWGIELGFTRRDVLRRLRPRQRNCEAALAAALGQPVTLSMLDEAER</sequence>
<organism evidence="1 2">
    <name type="scientific">Pseudomonas typographi</name>
    <dbReference type="NCBI Taxonomy" id="2715964"/>
    <lineage>
        <taxon>Bacteria</taxon>
        <taxon>Pseudomonadati</taxon>
        <taxon>Pseudomonadota</taxon>
        <taxon>Gammaproteobacteria</taxon>
        <taxon>Pseudomonadales</taxon>
        <taxon>Pseudomonadaceae</taxon>
        <taxon>Pseudomonas</taxon>
    </lineage>
</organism>
<keyword evidence="2" id="KW-1185">Reference proteome</keyword>
<dbReference type="CDD" id="cd17468">
    <property type="entry name" value="T3SS_HrpP_C"/>
    <property type="match status" value="1"/>
</dbReference>
<gene>
    <name evidence="1" type="ORF">HAQ05_13745</name>
</gene>
<comment type="caution">
    <text evidence="1">The sequence shown here is derived from an EMBL/GenBank/DDBJ whole genome shotgun (WGS) entry which is preliminary data.</text>
</comment>
<keyword evidence="1" id="KW-0966">Cell projection</keyword>
<evidence type="ECO:0000313" key="2">
    <source>
        <dbReference type="Proteomes" id="UP000805841"/>
    </source>
</evidence>
<protein>
    <submittedName>
        <fullName evidence="1">Flagellar hook-length control protein FliK</fullName>
    </submittedName>
</protein>
<proteinExistence type="predicted"/>
<dbReference type="EMBL" id="JAAOCA010000016">
    <property type="protein sequence ID" value="MBD1599762.1"/>
    <property type="molecule type" value="Genomic_DNA"/>
</dbReference>